<evidence type="ECO:0000313" key="3">
    <source>
        <dbReference type="Proteomes" id="UP001623348"/>
    </source>
</evidence>
<dbReference type="EMBL" id="BAAFJT010000001">
    <property type="protein sequence ID" value="GAB0175956.1"/>
    <property type="molecule type" value="Genomic_DNA"/>
</dbReference>
<name>A0ABC9VSY9_GRUJA</name>
<reference evidence="2 3" key="1">
    <citation type="submission" date="2024-06" db="EMBL/GenBank/DDBJ databases">
        <title>The draft genome of Grus japonensis, version 3.</title>
        <authorList>
            <person name="Nabeshima K."/>
            <person name="Suzuki S."/>
            <person name="Onuma M."/>
        </authorList>
    </citation>
    <scope>NUCLEOTIDE SEQUENCE [LARGE SCALE GENOMIC DNA]</scope>
    <source>
        <strain evidence="2 3">451A</strain>
    </source>
</reference>
<evidence type="ECO:0000256" key="1">
    <source>
        <dbReference type="SAM" id="MobiDB-lite"/>
    </source>
</evidence>
<sequence>MPAGSKTGPPLAKAKPISASVITYLRRKKPVRESFCSQREEWEDVRNSADTKVSADGGAGGAPGAGAEIPLQPVVKTMVKQAVPLQPMEEG</sequence>
<organism evidence="2 3">
    <name type="scientific">Grus japonensis</name>
    <name type="common">Japanese crane</name>
    <name type="synonym">Red-crowned crane</name>
    <dbReference type="NCBI Taxonomy" id="30415"/>
    <lineage>
        <taxon>Eukaryota</taxon>
        <taxon>Metazoa</taxon>
        <taxon>Chordata</taxon>
        <taxon>Craniata</taxon>
        <taxon>Vertebrata</taxon>
        <taxon>Euteleostomi</taxon>
        <taxon>Archelosauria</taxon>
        <taxon>Archosauria</taxon>
        <taxon>Dinosauria</taxon>
        <taxon>Saurischia</taxon>
        <taxon>Theropoda</taxon>
        <taxon>Coelurosauria</taxon>
        <taxon>Aves</taxon>
        <taxon>Neognathae</taxon>
        <taxon>Neoaves</taxon>
        <taxon>Gruiformes</taxon>
        <taxon>Gruidae</taxon>
        <taxon>Grus</taxon>
    </lineage>
</organism>
<evidence type="ECO:0000313" key="2">
    <source>
        <dbReference type="EMBL" id="GAB0175956.1"/>
    </source>
</evidence>
<protein>
    <submittedName>
        <fullName evidence="2">Epimerase family protein SDR39U1</fullName>
    </submittedName>
</protein>
<comment type="caution">
    <text evidence="2">The sequence shown here is derived from an EMBL/GenBank/DDBJ whole genome shotgun (WGS) entry which is preliminary data.</text>
</comment>
<keyword evidence="3" id="KW-1185">Reference proteome</keyword>
<dbReference type="Proteomes" id="UP001623348">
    <property type="component" value="Unassembled WGS sequence"/>
</dbReference>
<proteinExistence type="predicted"/>
<accession>A0ABC9VSY9</accession>
<feature type="region of interest" description="Disordered" evidence="1">
    <location>
        <begin position="41"/>
        <end position="68"/>
    </location>
</feature>
<dbReference type="AlphaFoldDB" id="A0ABC9VSY9"/>
<gene>
    <name evidence="2" type="ORF">GRJ2_000060800</name>
</gene>